<evidence type="ECO:0000259" key="1">
    <source>
        <dbReference type="Pfam" id="PF08818"/>
    </source>
</evidence>
<evidence type="ECO:0000313" key="2">
    <source>
        <dbReference type="EMBL" id="KCZ89464.1"/>
    </source>
</evidence>
<accession>A0A059FFS1</accession>
<protein>
    <recommendedName>
        <fullName evidence="1">YdhG-like domain-containing protein</fullName>
    </recommendedName>
</protein>
<proteinExistence type="predicted"/>
<dbReference type="Proteomes" id="UP000025171">
    <property type="component" value="Unassembled WGS sequence"/>
</dbReference>
<reference evidence="2 3" key="1">
    <citation type="journal article" date="2014" name="Antonie Van Leeuwenhoek">
        <title>Hyphomonas beringensis sp. nov. and Hyphomonas chukchiensis sp. nov., isolated from surface seawater of the Bering Sea and Chukchi Sea.</title>
        <authorList>
            <person name="Li C."/>
            <person name="Lai Q."/>
            <person name="Li G."/>
            <person name="Dong C."/>
            <person name="Wang J."/>
            <person name="Liao Y."/>
            <person name="Shao Z."/>
        </authorList>
    </citation>
    <scope>NUCLEOTIDE SEQUENCE [LARGE SCALE GENOMIC DNA]</scope>
    <source>
        <strain evidence="2 3">MHS-2</strain>
    </source>
</reference>
<dbReference type="OrthoDB" id="5951444at2"/>
<dbReference type="STRING" id="1280950.HJO_14637"/>
<comment type="caution">
    <text evidence="2">The sequence shown here is derived from an EMBL/GenBank/DDBJ whole genome shotgun (WGS) entry which is preliminary data.</text>
</comment>
<dbReference type="PATRIC" id="fig|1280950.3.peg.2939"/>
<dbReference type="AlphaFoldDB" id="A0A059FFS1"/>
<keyword evidence="3" id="KW-1185">Reference proteome</keyword>
<name>A0A059FFS1_9PROT</name>
<dbReference type="RefSeq" id="WP_051618653.1">
    <property type="nucleotide sequence ID" value="NZ_ARYK01000008.1"/>
</dbReference>
<dbReference type="SUPFAM" id="SSF159888">
    <property type="entry name" value="YdhG-like"/>
    <property type="match status" value="1"/>
</dbReference>
<dbReference type="Pfam" id="PF08818">
    <property type="entry name" value="DUF1801"/>
    <property type="match status" value="1"/>
</dbReference>
<dbReference type="Gene3D" id="3.90.1150.200">
    <property type="match status" value="1"/>
</dbReference>
<feature type="domain" description="YdhG-like" evidence="1">
    <location>
        <begin position="27"/>
        <end position="129"/>
    </location>
</feature>
<organism evidence="2 3">
    <name type="scientific">Hyphomonas johnsonii MHS-2</name>
    <dbReference type="NCBI Taxonomy" id="1280950"/>
    <lineage>
        <taxon>Bacteria</taxon>
        <taxon>Pseudomonadati</taxon>
        <taxon>Pseudomonadota</taxon>
        <taxon>Alphaproteobacteria</taxon>
        <taxon>Hyphomonadales</taxon>
        <taxon>Hyphomonadaceae</taxon>
        <taxon>Hyphomonas</taxon>
    </lineage>
</organism>
<gene>
    <name evidence="2" type="ORF">HJO_14637</name>
</gene>
<dbReference type="InterPro" id="IPR014922">
    <property type="entry name" value="YdhG-like"/>
</dbReference>
<sequence length="144" mass="15967">MPAAESVIRAPKTRVERYVASLSDPQRRAEGEALLELFAGATELPATIWGTSKIGYGRYAYSTPSGRKSEFMMAGFEPAKKHIVVYLSPDFETFTAPLENLGKHDKGKSCVFIKALKDVNLTALEELVRLSFESTEKNFKTSET</sequence>
<evidence type="ECO:0000313" key="3">
    <source>
        <dbReference type="Proteomes" id="UP000025171"/>
    </source>
</evidence>
<dbReference type="EMBL" id="ARYK01000008">
    <property type="protein sequence ID" value="KCZ89464.1"/>
    <property type="molecule type" value="Genomic_DNA"/>
</dbReference>